<evidence type="ECO:0000313" key="3">
    <source>
        <dbReference type="Proteomes" id="UP000198854"/>
    </source>
</evidence>
<protein>
    <submittedName>
        <fullName evidence="2">DNA-binding transcriptional regulator, MarR family</fullName>
    </submittedName>
</protein>
<dbReference type="PROSITE" id="PS50995">
    <property type="entry name" value="HTH_MARR_2"/>
    <property type="match status" value="1"/>
</dbReference>
<organism evidence="2 3">
    <name type="scientific">Vibrio xiamenensis</name>
    <dbReference type="NCBI Taxonomy" id="861298"/>
    <lineage>
        <taxon>Bacteria</taxon>
        <taxon>Pseudomonadati</taxon>
        <taxon>Pseudomonadota</taxon>
        <taxon>Gammaproteobacteria</taxon>
        <taxon>Vibrionales</taxon>
        <taxon>Vibrionaceae</taxon>
        <taxon>Vibrio</taxon>
    </lineage>
</organism>
<dbReference type="SMART" id="SM00347">
    <property type="entry name" value="HTH_MARR"/>
    <property type="match status" value="1"/>
</dbReference>
<dbReference type="GO" id="GO:0003677">
    <property type="term" value="F:DNA binding"/>
    <property type="evidence" value="ECO:0007669"/>
    <property type="project" value="UniProtKB-KW"/>
</dbReference>
<dbReference type="EMBL" id="FNDD01000003">
    <property type="protein sequence ID" value="SDG83323.1"/>
    <property type="molecule type" value="Genomic_DNA"/>
</dbReference>
<dbReference type="InterPro" id="IPR000835">
    <property type="entry name" value="HTH_MarR-typ"/>
</dbReference>
<name>A0A1G7XGW9_9VIBR</name>
<dbReference type="InterPro" id="IPR036390">
    <property type="entry name" value="WH_DNA-bd_sf"/>
</dbReference>
<evidence type="ECO:0000259" key="1">
    <source>
        <dbReference type="PROSITE" id="PS50995"/>
    </source>
</evidence>
<dbReference type="Gene3D" id="1.10.10.10">
    <property type="entry name" value="Winged helix-like DNA-binding domain superfamily/Winged helix DNA-binding domain"/>
    <property type="match status" value="1"/>
</dbReference>
<feature type="domain" description="HTH marR-type" evidence="1">
    <location>
        <begin position="9"/>
        <end position="143"/>
    </location>
</feature>
<dbReference type="PANTHER" id="PTHR33164:SF102">
    <property type="entry name" value="TRANSCRIPTIONAL REGULATORY PROTEIN"/>
    <property type="match status" value="1"/>
</dbReference>
<reference evidence="2 3" key="1">
    <citation type="submission" date="2016-10" db="EMBL/GenBank/DDBJ databases">
        <authorList>
            <person name="de Groot N.N."/>
        </authorList>
    </citation>
    <scope>NUCLEOTIDE SEQUENCE [LARGE SCALE GENOMIC DNA]</scope>
    <source>
        <strain evidence="2 3">CGMCC 1.10228</strain>
    </source>
</reference>
<proteinExistence type="predicted"/>
<gene>
    <name evidence="2" type="ORF">SAMN04488136_103153</name>
</gene>
<accession>A0A1G7XGW9</accession>
<keyword evidence="3" id="KW-1185">Reference proteome</keyword>
<dbReference type="InterPro" id="IPR039422">
    <property type="entry name" value="MarR/SlyA-like"/>
</dbReference>
<evidence type="ECO:0000313" key="2">
    <source>
        <dbReference type="EMBL" id="SDG83323.1"/>
    </source>
</evidence>
<dbReference type="Pfam" id="PF12802">
    <property type="entry name" value="MarR_2"/>
    <property type="match status" value="1"/>
</dbReference>
<dbReference type="RefSeq" id="WP_093270013.1">
    <property type="nucleotide sequence ID" value="NZ_FNDD01000003.1"/>
</dbReference>
<dbReference type="SUPFAM" id="SSF46785">
    <property type="entry name" value="Winged helix' DNA-binding domain"/>
    <property type="match status" value="1"/>
</dbReference>
<dbReference type="GO" id="GO:0003700">
    <property type="term" value="F:DNA-binding transcription factor activity"/>
    <property type="evidence" value="ECO:0007669"/>
    <property type="project" value="InterPro"/>
</dbReference>
<sequence>MKSIEFINKLGLVDLISEMHQQLRQQTMLRINEQLPSALSEMEVYMLSLVEHQALSVSEAARYMNISRQAAHKHVQRLVAQHWLTLTTSETNRRDKLITLTPQGHDVAEHIQAVKAEVEQELQKQIGAEQYRLLKENFQRYLAAE</sequence>
<dbReference type="STRING" id="861298.SAMN04488136_103153"/>
<dbReference type="OrthoDB" id="7062220at2"/>
<dbReference type="GO" id="GO:0006950">
    <property type="term" value="P:response to stress"/>
    <property type="evidence" value="ECO:0007669"/>
    <property type="project" value="TreeGrafter"/>
</dbReference>
<dbReference type="Proteomes" id="UP000198854">
    <property type="component" value="Unassembled WGS sequence"/>
</dbReference>
<dbReference type="InterPro" id="IPR036388">
    <property type="entry name" value="WH-like_DNA-bd_sf"/>
</dbReference>
<dbReference type="PANTHER" id="PTHR33164">
    <property type="entry name" value="TRANSCRIPTIONAL REGULATOR, MARR FAMILY"/>
    <property type="match status" value="1"/>
</dbReference>
<dbReference type="AlphaFoldDB" id="A0A1G7XGW9"/>
<keyword evidence="2" id="KW-0238">DNA-binding</keyword>